<evidence type="ECO:0000313" key="3">
    <source>
        <dbReference type="Proteomes" id="UP000503096"/>
    </source>
</evidence>
<feature type="transmembrane region" description="Helical" evidence="1">
    <location>
        <begin position="170"/>
        <end position="193"/>
    </location>
</feature>
<evidence type="ECO:0008006" key="4">
    <source>
        <dbReference type="Google" id="ProtNLM"/>
    </source>
</evidence>
<dbReference type="InParanoid" id="A0A6M4HDX0"/>
<evidence type="ECO:0000313" key="2">
    <source>
        <dbReference type="EMBL" id="QJR16804.1"/>
    </source>
</evidence>
<organism evidence="2 3">
    <name type="scientific">Usitatibacter palustris</name>
    <dbReference type="NCBI Taxonomy" id="2732487"/>
    <lineage>
        <taxon>Bacteria</taxon>
        <taxon>Pseudomonadati</taxon>
        <taxon>Pseudomonadota</taxon>
        <taxon>Betaproteobacteria</taxon>
        <taxon>Nitrosomonadales</taxon>
        <taxon>Usitatibacteraceae</taxon>
        <taxon>Usitatibacter</taxon>
    </lineage>
</organism>
<dbReference type="AlphaFoldDB" id="A0A6M4HDX0"/>
<reference evidence="2 3" key="1">
    <citation type="submission" date="2020-04" db="EMBL/GenBank/DDBJ databases">
        <title>Usitatibacter rugosus gen. nov., sp. nov. and Usitatibacter palustris sp. nov., novel members of Usitatibacteraceae fam. nov. within the order Nitrosomonadales isolated from soil.</title>
        <authorList>
            <person name="Huber K.J."/>
            <person name="Neumann-Schaal M."/>
            <person name="Geppert A."/>
            <person name="Luckner M."/>
            <person name="Wanner G."/>
            <person name="Overmann J."/>
        </authorList>
    </citation>
    <scope>NUCLEOTIDE SEQUENCE [LARGE SCALE GENOMIC DNA]</scope>
    <source>
        <strain evidence="2 3">Swamp67</strain>
    </source>
</reference>
<keyword evidence="1" id="KW-0472">Membrane</keyword>
<dbReference type="EMBL" id="CP053073">
    <property type="protein sequence ID" value="QJR16804.1"/>
    <property type="molecule type" value="Genomic_DNA"/>
</dbReference>
<evidence type="ECO:0000256" key="1">
    <source>
        <dbReference type="SAM" id="Phobius"/>
    </source>
</evidence>
<name>A0A6M4HDX0_9PROT</name>
<dbReference type="RefSeq" id="WP_171165238.1">
    <property type="nucleotide sequence ID" value="NZ_CP053073.1"/>
</dbReference>
<keyword evidence="3" id="KW-1185">Reference proteome</keyword>
<keyword evidence="1" id="KW-1133">Transmembrane helix</keyword>
<keyword evidence="1" id="KW-0812">Transmembrane</keyword>
<proteinExistence type="predicted"/>
<accession>A0A6M4HDX0</accession>
<sequence length="254" mass="27679">MGTIRIRFILVALAVGFFAIGMAAFLDYFKYKSTFGETVRSRVLVTGRNIENTVQASLSVGMQFTDLATLTDLMKRELESDELTTGFDVFDHTGQVIYSTDPTRVKREVPASWLRIAELTKGTEWSTEEGEELVAGITLKNNFDLTVGYLALRYSADYVSKATAKVGREIAIASGLAFLAVALITPFVLIIVIRRFERDLLVLESAVSHLEDGAGAPIPTDSPFGPAIESMRDSLSQANKGLDEVRGKLDAAGA</sequence>
<dbReference type="Proteomes" id="UP000503096">
    <property type="component" value="Chromosome"/>
</dbReference>
<gene>
    <name evidence="2" type="ORF">DSM104440_03640</name>
</gene>
<dbReference type="KEGG" id="upl:DSM104440_03640"/>
<protein>
    <recommendedName>
        <fullName evidence="4">HAMP domain-containing protein</fullName>
    </recommendedName>
</protein>